<reference evidence="1" key="1">
    <citation type="submission" date="2016-10" db="EMBL/GenBank/DDBJ databases">
        <authorList>
            <person name="de Groot N.N."/>
        </authorList>
    </citation>
    <scope>NUCLEOTIDE SEQUENCE</scope>
</reference>
<dbReference type="EMBL" id="FPHX01000107">
    <property type="protein sequence ID" value="SFV84606.1"/>
    <property type="molecule type" value="Genomic_DNA"/>
</dbReference>
<organism evidence="1">
    <name type="scientific">hydrothermal vent metagenome</name>
    <dbReference type="NCBI Taxonomy" id="652676"/>
    <lineage>
        <taxon>unclassified sequences</taxon>
        <taxon>metagenomes</taxon>
        <taxon>ecological metagenomes</taxon>
    </lineage>
</organism>
<sequence>MSEKYQCPEVGRDKLEISPCNQQVGMLFSMVLLHSDKKSDTV</sequence>
<protein>
    <submittedName>
        <fullName evidence="1">Uncharacterized protein</fullName>
    </submittedName>
</protein>
<proteinExistence type="predicted"/>
<name>A0A1W1DSR1_9ZZZZ</name>
<gene>
    <name evidence="1" type="ORF">MNB_SUP05-9-539</name>
</gene>
<accession>A0A1W1DSR1</accession>
<evidence type="ECO:0000313" key="1">
    <source>
        <dbReference type="EMBL" id="SFV84606.1"/>
    </source>
</evidence>
<dbReference type="AlphaFoldDB" id="A0A1W1DSR1"/>